<dbReference type="InterPro" id="IPR035994">
    <property type="entry name" value="Nucleoside_phosphorylase_sf"/>
</dbReference>
<accession>A0ABY7W011</accession>
<dbReference type="InterPro" id="IPR010044">
    <property type="entry name" value="MTAP"/>
</dbReference>
<name>A0ABY7W011_9BACT</name>
<sequence length="251" mass="27864">MIGIITGSGLYDLALENVENCLISNKFGQVTLVKACFKGVPVVFYSRHGKNHERLPNMLNYRAYMLAMKELGVDRIIATTVCGVCKSDIPLAKLLLFNDVFFPDNRLPSGELCSIYTAENDPQRGHLIAASLIHQGFQKDLSQFDTVKNLTYGHVNGPRLNSKSEINFIANYADVISQTCGPEAVLAGELVIPYLLLGFGIDYANGVNSEPTSIDELNANMLKSPKVFKEAINTLVTKERPDFEAYNYRFE</sequence>
<dbReference type="PANTHER" id="PTHR42679:SF2">
    <property type="entry name" value="S-METHYL-5'-THIOADENOSINE PHOSPHORYLASE"/>
    <property type="match status" value="1"/>
</dbReference>
<dbReference type="CDD" id="cd09010">
    <property type="entry name" value="MTAP_SsMTAPII_like_MTIP"/>
    <property type="match status" value="1"/>
</dbReference>
<dbReference type="Gene3D" id="3.40.50.1580">
    <property type="entry name" value="Nucleoside phosphorylase domain"/>
    <property type="match status" value="1"/>
</dbReference>
<reference evidence="4 5" key="1">
    <citation type="submission" date="2023-02" db="EMBL/GenBank/DDBJ databases">
        <title>Genome sequence of Lentisphaera profundi SAORIC-696.</title>
        <authorList>
            <person name="Kim e."/>
            <person name="Cho J.-C."/>
            <person name="Choi A."/>
            <person name="Kang I."/>
        </authorList>
    </citation>
    <scope>NUCLEOTIDE SEQUENCE [LARGE SCALE GENOMIC DNA]</scope>
    <source>
        <strain evidence="4 5">SAORIC-696</strain>
    </source>
</reference>
<gene>
    <name evidence="4" type="ORF">PQO03_21845</name>
</gene>
<feature type="domain" description="Nucleoside phosphorylase" evidence="3">
    <location>
        <begin position="2"/>
        <end position="231"/>
    </location>
</feature>
<evidence type="ECO:0000256" key="2">
    <source>
        <dbReference type="ARBA" id="ARBA00022679"/>
    </source>
</evidence>
<evidence type="ECO:0000313" key="5">
    <source>
        <dbReference type="Proteomes" id="UP001214250"/>
    </source>
</evidence>
<dbReference type="InterPro" id="IPR000845">
    <property type="entry name" value="Nucleoside_phosphorylase_d"/>
</dbReference>
<evidence type="ECO:0000259" key="3">
    <source>
        <dbReference type="Pfam" id="PF01048"/>
    </source>
</evidence>
<keyword evidence="5" id="KW-1185">Reference proteome</keyword>
<dbReference type="EMBL" id="CP117812">
    <property type="protein sequence ID" value="WDE98457.1"/>
    <property type="molecule type" value="Genomic_DNA"/>
</dbReference>
<dbReference type="RefSeq" id="WP_274153328.1">
    <property type="nucleotide sequence ID" value="NZ_CP117812.1"/>
</dbReference>
<evidence type="ECO:0000256" key="1">
    <source>
        <dbReference type="ARBA" id="ARBA00022676"/>
    </source>
</evidence>
<dbReference type="Proteomes" id="UP001214250">
    <property type="component" value="Chromosome 2"/>
</dbReference>
<dbReference type="PANTHER" id="PTHR42679">
    <property type="entry name" value="S-METHYL-5'-THIOADENOSINE PHOSPHORYLASE"/>
    <property type="match status" value="1"/>
</dbReference>
<dbReference type="Pfam" id="PF01048">
    <property type="entry name" value="PNP_UDP_1"/>
    <property type="match status" value="1"/>
</dbReference>
<protein>
    <submittedName>
        <fullName evidence="4">MTAP family purine nucleoside phosphorylase</fullName>
    </submittedName>
</protein>
<proteinExistence type="predicted"/>
<keyword evidence="2" id="KW-0808">Transferase</keyword>
<dbReference type="SUPFAM" id="SSF53167">
    <property type="entry name" value="Purine and uridine phosphorylases"/>
    <property type="match status" value="1"/>
</dbReference>
<keyword evidence="1" id="KW-0328">Glycosyltransferase</keyword>
<organism evidence="4 5">
    <name type="scientific">Lentisphaera profundi</name>
    <dbReference type="NCBI Taxonomy" id="1658616"/>
    <lineage>
        <taxon>Bacteria</taxon>
        <taxon>Pseudomonadati</taxon>
        <taxon>Lentisphaerota</taxon>
        <taxon>Lentisphaeria</taxon>
        <taxon>Lentisphaerales</taxon>
        <taxon>Lentisphaeraceae</taxon>
        <taxon>Lentisphaera</taxon>
    </lineage>
</organism>
<evidence type="ECO:0000313" key="4">
    <source>
        <dbReference type="EMBL" id="WDE98457.1"/>
    </source>
</evidence>